<evidence type="ECO:0000256" key="1">
    <source>
        <dbReference type="ARBA" id="ARBA00005439"/>
    </source>
</evidence>
<dbReference type="Gene3D" id="3.30.110.10">
    <property type="entry name" value="Translation initiation factor 3 (IF-3), C-terminal domain"/>
    <property type="match status" value="1"/>
</dbReference>
<feature type="compositionally biased region" description="Acidic residues" evidence="7">
    <location>
        <begin position="188"/>
        <end position="200"/>
    </location>
</feature>
<evidence type="ECO:0000256" key="7">
    <source>
        <dbReference type="SAM" id="MobiDB-lite"/>
    </source>
</evidence>
<feature type="region of interest" description="Disordered" evidence="7">
    <location>
        <begin position="171"/>
        <end position="200"/>
    </location>
</feature>
<comment type="similarity">
    <text evidence="1 4 6">Belongs to the IF-3 family.</text>
</comment>
<comment type="subcellular location">
    <subcellularLocation>
        <location evidence="4 6">Cytoplasm</location>
    </subcellularLocation>
</comment>
<dbReference type="Pfam" id="PF00707">
    <property type="entry name" value="IF3_C"/>
    <property type="match status" value="1"/>
</dbReference>
<dbReference type="AlphaFoldDB" id="A0A2S0KLZ6"/>
<dbReference type="PANTHER" id="PTHR10938">
    <property type="entry name" value="TRANSLATION INITIATION FACTOR IF-3"/>
    <property type="match status" value="1"/>
</dbReference>
<dbReference type="NCBIfam" id="TIGR00168">
    <property type="entry name" value="infC"/>
    <property type="match status" value="1"/>
</dbReference>
<accession>A0A2S0KLZ6</accession>
<evidence type="ECO:0000313" key="10">
    <source>
        <dbReference type="EMBL" id="AVM42029.1"/>
    </source>
</evidence>
<keyword evidence="3 4" id="KW-0648">Protein biosynthesis</keyword>
<comment type="function">
    <text evidence="4 6">IF-3 binds to the 30S ribosomal subunit and shifts the equilibrium between 70S ribosomes and their 50S and 30S subunits in favor of the free subunits, thus enhancing the availability of 30S subunits on which protein synthesis initiation begins.</text>
</comment>
<dbReference type="GO" id="GO:0032790">
    <property type="term" value="P:ribosome disassembly"/>
    <property type="evidence" value="ECO:0007669"/>
    <property type="project" value="TreeGrafter"/>
</dbReference>
<dbReference type="Gene3D" id="3.10.20.80">
    <property type="entry name" value="Translation initiation factor 3 (IF-3), N-terminal domain"/>
    <property type="match status" value="1"/>
</dbReference>
<comment type="subunit">
    <text evidence="4 6">Monomer.</text>
</comment>
<proteinExistence type="inferred from homology"/>
<dbReference type="PANTHER" id="PTHR10938:SF0">
    <property type="entry name" value="TRANSLATION INITIATION FACTOR IF-3, MITOCHONDRIAL"/>
    <property type="match status" value="1"/>
</dbReference>
<feature type="domain" description="Translation initiation factor 3 C-terminal" evidence="8">
    <location>
        <begin position="88"/>
        <end position="172"/>
    </location>
</feature>
<dbReference type="SUPFAM" id="SSF55200">
    <property type="entry name" value="Translation initiation factor IF3, C-terminal domain"/>
    <property type="match status" value="1"/>
</dbReference>
<dbReference type="OrthoDB" id="9806014at2"/>
<dbReference type="GO" id="GO:0005829">
    <property type="term" value="C:cytosol"/>
    <property type="evidence" value="ECO:0007669"/>
    <property type="project" value="TreeGrafter"/>
</dbReference>
<dbReference type="InterPro" id="IPR019813">
    <property type="entry name" value="Translation_initiation_fac3_CS"/>
</dbReference>
<dbReference type="InterPro" id="IPR036787">
    <property type="entry name" value="T_IF-3_N_sf"/>
</dbReference>
<dbReference type="GO" id="GO:0043022">
    <property type="term" value="F:ribosome binding"/>
    <property type="evidence" value="ECO:0007669"/>
    <property type="project" value="TreeGrafter"/>
</dbReference>
<keyword evidence="4" id="KW-0963">Cytoplasm</keyword>
<dbReference type="InterPro" id="IPR019814">
    <property type="entry name" value="Translation_initiation_fac_3_N"/>
</dbReference>
<evidence type="ECO:0000259" key="9">
    <source>
        <dbReference type="Pfam" id="PF05198"/>
    </source>
</evidence>
<keyword evidence="2 4" id="KW-0396">Initiation factor</keyword>
<name>A0A2S0KLZ6_9FIRM</name>
<evidence type="ECO:0000256" key="4">
    <source>
        <dbReference type="HAMAP-Rule" id="MF_00080"/>
    </source>
</evidence>
<keyword evidence="11" id="KW-1185">Reference proteome</keyword>
<dbReference type="SUPFAM" id="SSF54364">
    <property type="entry name" value="Translation initiation factor IF3, N-terminal domain"/>
    <property type="match status" value="1"/>
</dbReference>
<reference evidence="11" key="1">
    <citation type="submission" date="2018-02" db="EMBL/GenBank/DDBJ databases">
        <authorList>
            <person name="Holder M.E."/>
            <person name="Ajami N.J."/>
            <person name="Petrosino J.F."/>
        </authorList>
    </citation>
    <scope>NUCLEOTIDE SEQUENCE [LARGE SCALE GENOMIC DNA]</scope>
    <source>
        <strain evidence="11">CCUG 47711</strain>
    </source>
</reference>
<evidence type="ECO:0000256" key="6">
    <source>
        <dbReference type="RuleBase" id="RU000646"/>
    </source>
</evidence>
<dbReference type="GO" id="GO:0016020">
    <property type="term" value="C:membrane"/>
    <property type="evidence" value="ECO:0007669"/>
    <property type="project" value="TreeGrafter"/>
</dbReference>
<evidence type="ECO:0000256" key="2">
    <source>
        <dbReference type="ARBA" id="ARBA00022540"/>
    </source>
</evidence>
<evidence type="ECO:0000256" key="5">
    <source>
        <dbReference type="NCBIfam" id="TIGR00168"/>
    </source>
</evidence>
<dbReference type="KEGG" id="fsa:C5Q98_01735"/>
<gene>
    <name evidence="4" type="primary">infC</name>
    <name evidence="10" type="ORF">C5Q98_01735</name>
</gene>
<dbReference type="InterPro" id="IPR001288">
    <property type="entry name" value="Translation_initiation_fac_3"/>
</dbReference>
<dbReference type="HAMAP" id="MF_00080">
    <property type="entry name" value="IF_3"/>
    <property type="match status" value="1"/>
</dbReference>
<evidence type="ECO:0000256" key="3">
    <source>
        <dbReference type="ARBA" id="ARBA00022917"/>
    </source>
</evidence>
<protein>
    <recommendedName>
        <fullName evidence="4 5">Translation initiation factor IF-3</fullName>
    </recommendedName>
</protein>
<evidence type="ECO:0000313" key="11">
    <source>
        <dbReference type="Proteomes" id="UP000237947"/>
    </source>
</evidence>
<feature type="domain" description="Translation initiation factor 3 N-terminal" evidence="9">
    <location>
        <begin position="12"/>
        <end position="81"/>
    </location>
</feature>
<sequence>MIAKNKKNTTLTNEDIDVDQLRLIDENGENHGVVSREDALDRAFAAGLDLVLINPNPDNAVAKIMDFGKFQYEQSKKAKAAKKAQKTIDVKEVGLKVVTEKHDFDTKVRHAHRFLKDGNRVKVNIRFRGREMSHKEQGYEMMNKFAEACQELGVIDNEPKMEGRNMTMFLMPRTDDKKKARNNSDNSENVDDSELEASEE</sequence>
<dbReference type="GO" id="GO:0003743">
    <property type="term" value="F:translation initiation factor activity"/>
    <property type="evidence" value="ECO:0007669"/>
    <property type="project" value="UniProtKB-UniRule"/>
</dbReference>
<organism evidence="10 11">
    <name type="scientific">Fastidiosipila sanguinis</name>
    <dbReference type="NCBI Taxonomy" id="236753"/>
    <lineage>
        <taxon>Bacteria</taxon>
        <taxon>Bacillati</taxon>
        <taxon>Bacillota</taxon>
        <taxon>Clostridia</taxon>
        <taxon>Eubacteriales</taxon>
        <taxon>Oscillospiraceae</taxon>
        <taxon>Fastidiosipila</taxon>
    </lineage>
</organism>
<dbReference type="Proteomes" id="UP000237947">
    <property type="component" value="Chromosome"/>
</dbReference>
<dbReference type="InterPro" id="IPR019815">
    <property type="entry name" value="Translation_initiation_fac_3_C"/>
</dbReference>
<dbReference type="Pfam" id="PF05198">
    <property type="entry name" value="IF3_N"/>
    <property type="match status" value="1"/>
</dbReference>
<dbReference type="EMBL" id="CP027226">
    <property type="protein sequence ID" value="AVM42029.1"/>
    <property type="molecule type" value="Genomic_DNA"/>
</dbReference>
<dbReference type="FunFam" id="3.30.110.10:FF:000001">
    <property type="entry name" value="Translation initiation factor IF-3"/>
    <property type="match status" value="1"/>
</dbReference>
<evidence type="ECO:0000259" key="8">
    <source>
        <dbReference type="Pfam" id="PF00707"/>
    </source>
</evidence>
<dbReference type="PROSITE" id="PS00938">
    <property type="entry name" value="IF3"/>
    <property type="match status" value="1"/>
</dbReference>
<dbReference type="InterPro" id="IPR036788">
    <property type="entry name" value="T_IF-3_C_sf"/>
</dbReference>